<feature type="region of interest" description="Disordered" evidence="1">
    <location>
        <begin position="23"/>
        <end position="71"/>
    </location>
</feature>
<evidence type="ECO:0000256" key="1">
    <source>
        <dbReference type="SAM" id="MobiDB-lite"/>
    </source>
</evidence>
<reference evidence="2" key="1">
    <citation type="submission" date="2020-01" db="EMBL/GenBank/DDBJ databases">
        <authorList>
            <person name="Meier V. D."/>
            <person name="Meier V D."/>
        </authorList>
    </citation>
    <scope>NUCLEOTIDE SEQUENCE</scope>
    <source>
        <strain evidence="2">HLG_WM_MAG_09</strain>
    </source>
</reference>
<accession>A0A6S6T424</accession>
<dbReference type="AlphaFoldDB" id="A0A6S6T424"/>
<feature type="compositionally biased region" description="Low complexity" evidence="1">
    <location>
        <begin position="29"/>
        <end position="58"/>
    </location>
</feature>
<sequence>MEVSKKTLAIAAMALFLAACSPKEDKAAMEQAAPADTAQATEQEQAPAADPAQATEQAPADDKAMEQTTTN</sequence>
<dbReference type="EMBL" id="CACVAT010000137">
    <property type="protein sequence ID" value="CAA6809696.1"/>
    <property type="molecule type" value="Genomic_DNA"/>
</dbReference>
<evidence type="ECO:0000313" key="2">
    <source>
        <dbReference type="EMBL" id="CAA6809696.1"/>
    </source>
</evidence>
<evidence type="ECO:0008006" key="3">
    <source>
        <dbReference type="Google" id="ProtNLM"/>
    </source>
</evidence>
<gene>
    <name evidence="2" type="ORF">HELGO_WM32258</name>
</gene>
<dbReference type="PROSITE" id="PS51257">
    <property type="entry name" value="PROKAR_LIPOPROTEIN"/>
    <property type="match status" value="1"/>
</dbReference>
<proteinExistence type="predicted"/>
<name>A0A6S6T424_9GAMM</name>
<organism evidence="2">
    <name type="scientific">uncultured Thiotrichaceae bacterium</name>
    <dbReference type="NCBI Taxonomy" id="298394"/>
    <lineage>
        <taxon>Bacteria</taxon>
        <taxon>Pseudomonadati</taxon>
        <taxon>Pseudomonadota</taxon>
        <taxon>Gammaproteobacteria</taxon>
        <taxon>Thiotrichales</taxon>
        <taxon>Thiotrichaceae</taxon>
        <taxon>environmental samples</taxon>
    </lineage>
</organism>
<protein>
    <recommendedName>
        <fullName evidence="3">Lipoprotein</fullName>
    </recommendedName>
</protein>